<organism evidence="2 3">
    <name type="scientific">Deinococcus geothermalis (strain DSM 11300 / CIP 105573 / AG-3a)</name>
    <dbReference type="NCBI Taxonomy" id="319795"/>
    <lineage>
        <taxon>Bacteria</taxon>
        <taxon>Thermotogati</taxon>
        <taxon>Deinococcota</taxon>
        <taxon>Deinococci</taxon>
        <taxon>Deinococcales</taxon>
        <taxon>Deinococcaceae</taxon>
        <taxon>Deinococcus</taxon>
    </lineage>
</organism>
<keyword evidence="1" id="KW-0732">Signal</keyword>
<geneLocation type="plasmid" evidence="2 3">
    <name>pDGEO01</name>
</geneLocation>
<keyword evidence="3" id="KW-1185">Reference proteome</keyword>
<dbReference type="Proteomes" id="UP000002431">
    <property type="component" value="Plasmid pDGEO01"/>
</dbReference>
<dbReference type="AlphaFoldDB" id="Q1J343"/>
<keyword evidence="2" id="KW-0614">Plasmid</keyword>
<reference evidence="2" key="1">
    <citation type="submission" date="2006-04" db="EMBL/GenBank/DDBJ databases">
        <title>Complete sequence of plasmid1 pDGEO01 of Deinococcus geothermalis DSM 11300.</title>
        <authorList>
            <consortium name="US DOE Joint Genome Institute"/>
            <person name="Copeland A."/>
            <person name="Lucas S."/>
            <person name="Lapidus A."/>
            <person name="Barry K."/>
            <person name="Detter J.C."/>
            <person name="Glavina del Rio T."/>
            <person name="Hammon N."/>
            <person name="Israni S."/>
            <person name="Dalin E."/>
            <person name="Tice H."/>
            <person name="Pitluck S."/>
            <person name="Brettin T."/>
            <person name="Bruce D."/>
            <person name="Han C."/>
            <person name="Tapia R."/>
            <person name="Saunders E."/>
            <person name="Gilna P."/>
            <person name="Schmutz J."/>
            <person name="Larimer F."/>
            <person name="Land M."/>
            <person name="Hauser L."/>
            <person name="Kyrpides N."/>
            <person name="Kim E."/>
            <person name="Daly M.J."/>
            <person name="Fredrickson J.K."/>
            <person name="Makarova K.S."/>
            <person name="Gaidamakova E.K."/>
            <person name="Zhai M."/>
            <person name="Richardson P."/>
        </authorList>
    </citation>
    <scope>NUCLEOTIDE SEQUENCE</scope>
    <source>
        <strain evidence="2">DSM 11300</strain>
        <plasmid evidence="2">pDGEO01</plasmid>
    </source>
</reference>
<name>Q1J343_DEIGD</name>
<dbReference type="GO" id="GO:0016787">
    <property type="term" value="F:hydrolase activity"/>
    <property type="evidence" value="ECO:0007669"/>
    <property type="project" value="UniProtKB-KW"/>
</dbReference>
<evidence type="ECO:0000313" key="2">
    <source>
        <dbReference type="EMBL" id="ABF44091.1"/>
    </source>
</evidence>
<keyword evidence="2" id="KW-0378">Hydrolase</keyword>
<sequence>MKKASFFSPSRLCLLVLAASLLGASAQQAPALSYDGPITIRKGGTYRGNWRSLDPNTAAVEIVTREPVIIEYSNIESRGNLIRSRYVRANVTVRHTRGVALNPSLPASARQYPGRFLLLEEFESATVENNELIGTSGMYFRKYLGNPAKGQTIRILRNRARNIDGRYSDGKNRFSDIGAHIVQFVQFNDIKDIAKAEIAWNEIINEPGKSRVEENINMFKSSGTPDSPILIHDNYIQGAYAVSPAADKKYFGGGLMLGDGSAKTLDAAVGFIRAYRNQIVSTSNQGIAIAAGHDSGVAPE</sequence>
<feature type="chain" id="PRO_5004192239" evidence="1">
    <location>
        <begin position="30"/>
        <end position="300"/>
    </location>
</feature>
<proteinExistence type="predicted"/>
<evidence type="ECO:0000256" key="1">
    <source>
        <dbReference type="SAM" id="SignalP"/>
    </source>
</evidence>
<accession>Q1J343</accession>
<evidence type="ECO:0000313" key="3">
    <source>
        <dbReference type="Proteomes" id="UP000002431"/>
    </source>
</evidence>
<dbReference type="RefSeq" id="WP_011525911.1">
    <property type="nucleotide sequence ID" value="NC_008010.2"/>
</dbReference>
<feature type="signal peptide" evidence="1">
    <location>
        <begin position="1"/>
        <end position="29"/>
    </location>
</feature>
<dbReference type="EMBL" id="CP000358">
    <property type="protein sequence ID" value="ABF44091.1"/>
    <property type="molecule type" value="Genomic_DNA"/>
</dbReference>
<dbReference type="HOGENOM" id="CLU_056699_0_0_0"/>
<gene>
    <name evidence="2" type="ordered locus">Dgeo_2658</name>
</gene>
<dbReference type="KEGG" id="dge:Dgeo_2658"/>
<protein>
    <submittedName>
        <fullName evidence="2">Glycosyl hydrolase family 98</fullName>
    </submittedName>
</protein>
<dbReference type="eggNOG" id="ENOG50305KK">
    <property type="taxonomic scope" value="Bacteria"/>
</dbReference>